<sequence length="204" mass="22036">MTLLAAPEPLVLHLANTAAFGATPAHAPRARRFPPQAPRLDPQRHEPGGPAVRNPAVPAERPGEDIEDIGESLAALGAAPDTGAPFLSTHTKADHEVALLARALAAATFESLIGQRPVQQLARWYSADCLAKLSRRRELLRASCPDPGARSFHCPCVRQVRVSRLSDTIYEAAVVVDEKTSVRAAALRLERWRGRWLATALEIG</sequence>
<gene>
    <name evidence="2" type="ORF">E9229_002857</name>
</gene>
<evidence type="ECO:0000313" key="3">
    <source>
        <dbReference type="Proteomes" id="UP000523000"/>
    </source>
</evidence>
<proteinExistence type="predicted"/>
<keyword evidence="3" id="KW-1185">Reference proteome</keyword>
<protein>
    <submittedName>
        <fullName evidence="2">Uncharacterized protein</fullName>
    </submittedName>
</protein>
<dbReference type="AlphaFoldDB" id="A0A839QLD3"/>
<evidence type="ECO:0000256" key="1">
    <source>
        <dbReference type="SAM" id="MobiDB-lite"/>
    </source>
</evidence>
<dbReference type="EMBL" id="JACHVS010000002">
    <property type="protein sequence ID" value="MBB2996610.1"/>
    <property type="molecule type" value="Genomic_DNA"/>
</dbReference>
<dbReference type="RefSeq" id="WP_183512168.1">
    <property type="nucleotide sequence ID" value="NZ_BAABGK010000033.1"/>
</dbReference>
<dbReference type="Proteomes" id="UP000523000">
    <property type="component" value="Unassembled WGS sequence"/>
</dbReference>
<evidence type="ECO:0000313" key="2">
    <source>
        <dbReference type="EMBL" id="MBB2996610.1"/>
    </source>
</evidence>
<dbReference type="InterPro" id="IPR045596">
    <property type="entry name" value="DUF6459"/>
</dbReference>
<dbReference type="Pfam" id="PF20060">
    <property type="entry name" value="DUF6459"/>
    <property type="match status" value="1"/>
</dbReference>
<name>A0A839QLD3_9MICC</name>
<feature type="region of interest" description="Disordered" evidence="1">
    <location>
        <begin position="23"/>
        <end position="63"/>
    </location>
</feature>
<organism evidence="2 3">
    <name type="scientific">Paeniglutamicibacter cryotolerans</name>
    <dbReference type="NCBI Taxonomy" id="670079"/>
    <lineage>
        <taxon>Bacteria</taxon>
        <taxon>Bacillati</taxon>
        <taxon>Actinomycetota</taxon>
        <taxon>Actinomycetes</taxon>
        <taxon>Micrococcales</taxon>
        <taxon>Micrococcaceae</taxon>
        <taxon>Paeniglutamicibacter</taxon>
    </lineage>
</organism>
<reference evidence="2 3" key="1">
    <citation type="submission" date="2020-08" db="EMBL/GenBank/DDBJ databases">
        <title>Sequencing the genomes of 1000 actinobacteria strains.</title>
        <authorList>
            <person name="Klenk H.-P."/>
        </authorList>
    </citation>
    <scope>NUCLEOTIDE SEQUENCE [LARGE SCALE GENOMIC DNA]</scope>
    <source>
        <strain evidence="2 3">DSM 22826</strain>
    </source>
</reference>
<accession>A0A839QLD3</accession>
<comment type="caution">
    <text evidence="2">The sequence shown here is derived from an EMBL/GenBank/DDBJ whole genome shotgun (WGS) entry which is preliminary data.</text>
</comment>